<evidence type="ECO:0000313" key="1">
    <source>
        <dbReference type="EMBL" id="QRC98960.1"/>
    </source>
</evidence>
<evidence type="ECO:0000313" key="2">
    <source>
        <dbReference type="Proteomes" id="UP000663193"/>
    </source>
</evidence>
<protein>
    <submittedName>
        <fullName evidence="1">Uncharacterized protein</fullName>
    </submittedName>
</protein>
<keyword evidence="2" id="KW-1185">Reference proteome</keyword>
<gene>
    <name evidence="1" type="ORF">JI435_412860</name>
</gene>
<accession>A0A7U2F9H0</accession>
<reference evidence="2" key="1">
    <citation type="journal article" date="2021" name="BMC Genomics">
        <title>Chromosome-level genome assembly and manually-curated proteome of model necrotroph Parastagonospora nodorum Sn15 reveals a genome-wide trove of candidate effector homologs, and redundancy of virulence-related functions within an accessory chromosome.</title>
        <authorList>
            <person name="Bertazzoni S."/>
            <person name="Jones D.A.B."/>
            <person name="Phan H.T."/>
            <person name="Tan K.-C."/>
            <person name="Hane J.K."/>
        </authorList>
    </citation>
    <scope>NUCLEOTIDE SEQUENCE [LARGE SCALE GENOMIC DNA]</scope>
    <source>
        <strain evidence="2">SN15 / ATCC MYA-4574 / FGSC 10173)</strain>
    </source>
</reference>
<name>A0A7U2F9H0_PHANO</name>
<organism evidence="1 2">
    <name type="scientific">Phaeosphaeria nodorum (strain SN15 / ATCC MYA-4574 / FGSC 10173)</name>
    <name type="common">Glume blotch fungus</name>
    <name type="synonym">Parastagonospora nodorum</name>
    <dbReference type="NCBI Taxonomy" id="321614"/>
    <lineage>
        <taxon>Eukaryota</taxon>
        <taxon>Fungi</taxon>
        <taxon>Dikarya</taxon>
        <taxon>Ascomycota</taxon>
        <taxon>Pezizomycotina</taxon>
        <taxon>Dothideomycetes</taxon>
        <taxon>Pleosporomycetidae</taxon>
        <taxon>Pleosporales</taxon>
        <taxon>Pleosporineae</taxon>
        <taxon>Phaeosphaeriaceae</taxon>
        <taxon>Parastagonospora</taxon>
    </lineage>
</organism>
<dbReference type="Proteomes" id="UP000663193">
    <property type="component" value="Chromosome 9"/>
</dbReference>
<sequence length="66" mass="7703">MSHGQYKIDKLTREAHALVKRNGFGLTYSPVVDPSHRHPQSMYLQGTYFMSTDMTSWVLFWDFTCS</sequence>
<dbReference type="AlphaFoldDB" id="A0A7U2F9H0"/>
<proteinExistence type="predicted"/>
<dbReference type="EMBL" id="CP069031">
    <property type="protein sequence ID" value="QRC98960.1"/>
    <property type="molecule type" value="Genomic_DNA"/>
</dbReference>
<dbReference type="VEuPathDB" id="FungiDB:JI435_412860"/>